<feature type="domain" description="C3H1-type" evidence="9">
    <location>
        <begin position="10"/>
        <end position="37"/>
    </location>
</feature>
<dbReference type="PROSITE" id="PS50103">
    <property type="entry name" value="ZF_C3H1"/>
    <property type="match status" value="4"/>
</dbReference>
<evidence type="ECO:0000256" key="3">
    <source>
        <dbReference type="ARBA" id="ARBA00022737"/>
    </source>
</evidence>
<dbReference type="Gene3D" id="3.30.40.10">
    <property type="entry name" value="Zinc/RING finger domain, C3HC4 (zinc finger)"/>
    <property type="match status" value="1"/>
</dbReference>
<feature type="domain" description="C3H1-type" evidence="9">
    <location>
        <begin position="38"/>
        <end position="65"/>
    </location>
</feature>
<dbReference type="AlphaFoldDB" id="A0A7I8LD63"/>
<name>A0A7I8LD63_SPIIN</name>
<dbReference type="EMBL" id="LR746277">
    <property type="protein sequence ID" value="CAA7407953.1"/>
    <property type="molecule type" value="Genomic_DNA"/>
</dbReference>
<dbReference type="SMART" id="SM00356">
    <property type="entry name" value="ZnF_C3H1"/>
    <property type="match status" value="4"/>
</dbReference>
<accession>A0A7I8LD63</accession>
<dbReference type="SUPFAM" id="SSF90229">
    <property type="entry name" value="CCCH zinc finger"/>
    <property type="match status" value="2"/>
</dbReference>
<dbReference type="InterPro" id="IPR041367">
    <property type="entry name" value="Znf-CCCH_4"/>
</dbReference>
<dbReference type="GO" id="GO:0061630">
    <property type="term" value="F:ubiquitin protein ligase activity"/>
    <property type="evidence" value="ECO:0007669"/>
    <property type="project" value="UniProtKB-EC"/>
</dbReference>
<dbReference type="PROSITE" id="PS00518">
    <property type="entry name" value="ZF_RING_1"/>
    <property type="match status" value="1"/>
</dbReference>
<feature type="domain" description="C3H1-type" evidence="9">
    <location>
        <begin position="297"/>
        <end position="326"/>
    </location>
</feature>
<feature type="zinc finger region" description="C3H1-type" evidence="6">
    <location>
        <begin position="10"/>
        <end position="37"/>
    </location>
</feature>
<dbReference type="PANTHER" id="PTHR11224:SF10">
    <property type="entry name" value="IP09428P-RELATED"/>
    <property type="match status" value="1"/>
</dbReference>
<evidence type="ECO:0000313" key="10">
    <source>
        <dbReference type="EMBL" id="CAA7407953.1"/>
    </source>
</evidence>
<dbReference type="Pfam" id="PF14608">
    <property type="entry name" value="zf-CCCH_2"/>
    <property type="match status" value="1"/>
</dbReference>
<evidence type="ECO:0000313" key="11">
    <source>
        <dbReference type="Proteomes" id="UP000663760"/>
    </source>
</evidence>
<evidence type="ECO:0000256" key="6">
    <source>
        <dbReference type="PROSITE-ProRule" id="PRU00723"/>
    </source>
</evidence>
<dbReference type="SUPFAM" id="SSF57850">
    <property type="entry name" value="RING/U-box"/>
    <property type="match status" value="1"/>
</dbReference>
<dbReference type="InterPro" id="IPR001841">
    <property type="entry name" value="Znf_RING"/>
</dbReference>
<dbReference type="Proteomes" id="UP000663760">
    <property type="component" value="Chromosome 14"/>
</dbReference>
<dbReference type="Pfam" id="PF00642">
    <property type="entry name" value="zf-CCCH"/>
    <property type="match status" value="2"/>
</dbReference>
<feature type="domain" description="RING-type" evidence="8">
    <location>
        <begin position="210"/>
        <end position="268"/>
    </location>
</feature>
<dbReference type="InterPro" id="IPR013083">
    <property type="entry name" value="Znf_RING/FYVE/PHD"/>
</dbReference>
<keyword evidence="3" id="KW-0677">Repeat</keyword>
<evidence type="ECO:0000259" key="9">
    <source>
        <dbReference type="PROSITE" id="PS50103"/>
    </source>
</evidence>
<dbReference type="InterPro" id="IPR017907">
    <property type="entry name" value="Znf_RING_CS"/>
</dbReference>
<reference evidence="10" key="1">
    <citation type="submission" date="2020-02" db="EMBL/GenBank/DDBJ databases">
        <authorList>
            <person name="Scholz U."/>
            <person name="Mascher M."/>
            <person name="Fiebig A."/>
        </authorList>
    </citation>
    <scope>NUCLEOTIDE SEQUENCE</scope>
</reference>
<keyword evidence="2 6" id="KW-0479">Metal-binding</keyword>
<feature type="zinc finger region" description="C3H1-type" evidence="6">
    <location>
        <begin position="141"/>
        <end position="168"/>
    </location>
</feature>
<gene>
    <name evidence="10" type="ORF">SI8410_14018631</name>
</gene>
<feature type="compositionally biased region" description="Polar residues" evidence="7">
    <location>
        <begin position="71"/>
        <end position="80"/>
    </location>
</feature>
<evidence type="ECO:0000256" key="1">
    <source>
        <dbReference type="ARBA" id="ARBA00022679"/>
    </source>
</evidence>
<dbReference type="Pfam" id="PF00097">
    <property type="entry name" value="zf-C3HC4"/>
    <property type="match status" value="1"/>
</dbReference>
<evidence type="ECO:0000256" key="4">
    <source>
        <dbReference type="ARBA" id="ARBA00022771"/>
    </source>
</evidence>
<protein>
    <submittedName>
        <fullName evidence="10">Uncharacterized protein</fullName>
    </submittedName>
</protein>
<dbReference type="Pfam" id="PF18044">
    <property type="entry name" value="zf-CCCH_4"/>
    <property type="match status" value="1"/>
</dbReference>
<proteinExistence type="predicted"/>
<dbReference type="InterPro" id="IPR036855">
    <property type="entry name" value="Znf_CCCH_sf"/>
</dbReference>
<dbReference type="OrthoDB" id="411372at2759"/>
<dbReference type="SMART" id="SM00184">
    <property type="entry name" value="RING"/>
    <property type="match status" value="1"/>
</dbReference>
<feature type="zinc finger region" description="C3H1-type" evidence="6">
    <location>
        <begin position="297"/>
        <end position="326"/>
    </location>
</feature>
<dbReference type="InterPro" id="IPR018957">
    <property type="entry name" value="Znf_C3HC4_RING-type"/>
</dbReference>
<evidence type="ECO:0000256" key="2">
    <source>
        <dbReference type="ARBA" id="ARBA00022723"/>
    </source>
</evidence>
<feature type="region of interest" description="Disordered" evidence="7">
    <location>
        <begin position="69"/>
        <end position="108"/>
    </location>
</feature>
<dbReference type="GO" id="GO:0008270">
    <property type="term" value="F:zinc ion binding"/>
    <property type="evidence" value="ECO:0007669"/>
    <property type="project" value="UniProtKB-KW"/>
</dbReference>
<keyword evidence="4 6" id="KW-0863">Zinc-finger</keyword>
<feature type="domain" description="C3H1-type" evidence="9">
    <location>
        <begin position="141"/>
        <end position="168"/>
    </location>
</feature>
<evidence type="ECO:0000256" key="7">
    <source>
        <dbReference type="SAM" id="MobiDB-lite"/>
    </source>
</evidence>
<keyword evidence="1" id="KW-0808">Transferase</keyword>
<dbReference type="InterPro" id="IPR045072">
    <property type="entry name" value="MKRN-like"/>
</dbReference>
<dbReference type="CDD" id="cd16521">
    <property type="entry name" value="RING-HC_MKRN"/>
    <property type="match status" value="1"/>
</dbReference>
<keyword evidence="5 6" id="KW-0862">Zinc</keyword>
<dbReference type="PANTHER" id="PTHR11224">
    <property type="entry name" value="MAKORIN-RELATED"/>
    <property type="match status" value="1"/>
</dbReference>
<dbReference type="GO" id="GO:0000209">
    <property type="term" value="P:protein polyubiquitination"/>
    <property type="evidence" value="ECO:0007669"/>
    <property type="project" value="InterPro"/>
</dbReference>
<feature type="zinc finger region" description="C3H1-type" evidence="6">
    <location>
        <begin position="38"/>
        <end position="65"/>
    </location>
</feature>
<dbReference type="InterPro" id="IPR000571">
    <property type="entry name" value="Znf_CCCH"/>
</dbReference>
<keyword evidence="11" id="KW-1185">Reference proteome</keyword>
<dbReference type="PROSITE" id="PS50089">
    <property type="entry name" value="ZF_RING_2"/>
    <property type="match status" value="1"/>
</dbReference>
<evidence type="ECO:0000259" key="8">
    <source>
        <dbReference type="PROSITE" id="PS50089"/>
    </source>
</evidence>
<dbReference type="Gene3D" id="4.10.1000.10">
    <property type="entry name" value="Zinc finger, CCCH-type"/>
    <property type="match status" value="1"/>
</dbReference>
<organism evidence="10 11">
    <name type="scientific">Spirodela intermedia</name>
    <name type="common">Intermediate duckweed</name>
    <dbReference type="NCBI Taxonomy" id="51605"/>
    <lineage>
        <taxon>Eukaryota</taxon>
        <taxon>Viridiplantae</taxon>
        <taxon>Streptophyta</taxon>
        <taxon>Embryophyta</taxon>
        <taxon>Tracheophyta</taxon>
        <taxon>Spermatophyta</taxon>
        <taxon>Magnoliopsida</taxon>
        <taxon>Liliopsida</taxon>
        <taxon>Araceae</taxon>
        <taxon>Lemnoideae</taxon>
        <taxon>Spirodela</taxon>
    </lineage>
</organism>
<sequence length="362" mass="40507">MTTATGLQGEGLKVLCKFFAHGACLKGDNCEFSHDWKQPANNICTFYQKGACSYGSRCRYDHVKAPRQAPVSLSPNSSFRTGHPNRTPLGKEPAATQNHLSGSASSSRSLTSVTKPVWALEAHTSSFSRNENRPHIVAVDPTEKPICSFAAAGYCPHGDKCPHIHGDLCYICGKNCLHPYRPDEREEHMRMCQQNSKHLEALRHSQEIECSVCLERVLSKPAPSERKFGLLSECDHPFCVSCIRNWRSSSPSSGMDVNSALRACPICRKLSYFVVPSVIWYSCKEEKQEIVDGYKDKLRSIDCKYFDFGNGSCPFGTSCFYKHAYRDGSLEEVVLRHLDTDDGKTMIAKDIRLSEFFSGMHL</sequence>
<evidence type="ECO:0000256" key="5">
    <source>
        <dbReference type="ARBA" id="ARBA00022833"/>
    </source>
</evidence>